<dbReference type="SUPFAM" id="SSF57850">
    <property type="entry name" value="RING/U-box"/>
    <property type="match status" value="2"/>
</dbReference>
<sequence length="369" mass="39786">MSHSKRNTSLAFFTSHERSLLKATWGSQSTHLSRDSFLPFASCQLCLQIARDPVACASNGDIFCRECAVSNLLAQRKEIKRLEKEDERRRKEEEEVERERAEEEKGRAIVQFEKVMMGMEGGAKKNAIGSGAGKEEEAVQSGERGTKRKFELDEEEMLKNSREERAKARKAMDEEKAAKPTLPSFWVPSLTPSSNATGSASSAKPPKLNPICPASSTTHSHPLSLKTLVPVTFSTSTSASASSATSNATNASALICPACKKGLSNGLKSMLTIPCGHVICKSCVGKFMTPSKEPPDPHAVGPPEDDGGVRCYVCDTDLTDRGKIKKGEKNGKAEKERLKPGLVEVSSEGTGFAGGGKNMATREGVAFQC</sequence>
<keyword evidence="10" id="KW-1185">Reference proteome</keyword>
<dbReference type="Proteomes" id="UP000192927">
    <property type="component" value="Unassembled WGS sequence"/>
</dbReference>
<proteinExistence type="inferred from homology"/>
<keyword evidence="2 5" id="KW-0863">Zinc-finger</keyword>
<dbReference type="InterPro" id="IPR013083">
    <property type="entry name" value="Znf_RING/FYVE/PHD"/>
</dbReference>
<dbReference type="InterPro" id="IPR001841">
    <property type="entry name" value="Znf_RING"/>
</dbReference>
<evidence type="ECO:0000256" key="5">
    <source>
        <dbReference type="PROSITE-ProRule" id="PRU00175"/>
    </source>
</evidence>
<dbReference type="EMBL" id="FWEW01003499">
    <property type="protein sequence ID" value="SLM39354.1"/>
    <property type="molecule type" value="Genomic_DNA"/>
</dbReference>
<keyword evidence="4" id="KW-0539">Nucleus</keyword>
<feature type="region of interest" description="Disordered" evidence="7">
    <location>
        <begin position="124"/>
        <end position="216"/>
    </location>
</feature>
<dbReference type="InterPro" id="IPR027370">
    <property type="entry name" value="Znf-RING_euk"/>
</dbReference>
<keyword evidence="3" id="KW-0862">Zinc</keyword>
<dbReference type="InterPro" id="IPR017907">
    <property type="entry name" value="Znf_RING_CS"/>
</dbReference>
<evidence type="ECO:0000259" key="8">
    <source>
        <dbReference type="PROSITE" id="PS50089"/>
    </source>
</evidence>
<comment type="similarity">
    <text evidence="4">Belongs to the NOSIP family.</text>
</comment>
<dbReference type="GO" id="GO:0061630">
    <property type="term" value="F:ubiquitin protein ligase activity"/>
    <property type="evidence" value="ECO:0007669"/>
    <property type="project" value="InterPro"/>
</dbReference>
<dbReference type="PANTHER" id="PTHR13063:SF10">
    <property type="entry name" value="NITRIC OXIDE SYNTHASE-INTERACTING PROTEIN"/>
    <property type="match status" value="1"/>
</dbReference>
<dbReference type="GO" id="GO:0005634">
    <property type="term" value="C:nucleus"/>
    <property type="evidence" value="ECO:0007669"/>
    <property type="project" value="UniProtKB-SubCell"/>
</dbReference>
<evidence type="ECO:0000256" key="1">
    <source>
        <dbReference type="ARBA" id="ARBA00022723"/>
    </source>
</evidence>
<dbReference type="AlphaFoldDB" id="A0A1W5D8A5"/>
<evidence type="ECO:0000256" key="2">
    <source>
        <dbReference type="ARBA" id="ARBA00022771"/>
    </source>
</evidence>
<evidence type="ECO:0000256" key="7">
    <source>
        <dbReference type="SAM" id="MobiDB-lite"/>
    </source>
</evidence>
<evidence type="ECO:0000256" key="4">
    <source>
        <dbReference type="PIRNR" id="PIRNR023577"/>
    </source>
</evidence>
<dbReference type="PIRSF" id="PIRSF023577">
    <property type="entry name" value="ENOS_interacting"/>
    <property type="match status" value="1"/>
</dbReference>
<keyword evidence="1" id="KW-0479">Metal-binding</keyword>
<dbReference type="FunFam" id="3.30.40.10:FF:000673">
    <property type="entry name" value="RING finger domain protein, putative"/>
    <property type="match status" value="1"/>
</dbReference>
<name>A0A1W5D8A5_9LECA</name>
<dbReference type="PROSITE" id="PS50089">
    <property type="entry name" value="ZF_RING_2"/>
    <property type="match status" value="1"/>
</dbReference>
<evidence type="ECO:0000256" key="3">
    <source>
        <dbReference type="ARBA" id="ARBA00022833"/>
    </source>
</evidence>
<feature type="compositionally biased region" description="Basic and acidic residues" evidence="7">
    <location>
        <begin position="324"/>
        <end position="339"/>
    </location>
</feature>
<feature type="compositionally biased region" description="Basic and acidic residues" evidence="7">
    <location>
        <begin position="144"/>
        <end position="178"/>
    </location>
</feature>
<dbReference type="Gene3D" id="3.30.40.10">
    <property type="entry name" value="Zinc/RING finger domain, C3HC4 (zinc finger)"/>
    <property type="match status" value="2"/>
</dbReference>
<feature type="region of interest" description="Disordered" evidence="7">
    <location>
        <begin position="324"/>
        <end position="357"/>
    </location>
</feature>
<feature type="coiled-coil region" evidence="6">
    <location>
        <begin position="65"/>
        <end position="111"/>
    </location>
</feature>
<evidence type="ECO:0000256" key="6">
    <source>
        <dbReference type="SAM" id="Coils"/>
    </source>
</evidence>
<dbReference type="InterPro" id="IPR016818">
    <property type="entry name" value="NOSIP"/>
</dbReference>
<feature type="compositionally biased region" description="Polar residues" evidence="7">
    <location>
        <begin position="190"/>
        <end position="202"/>
    </location>
</feature>
<organism evidence="9 10">
    <name type="scientific">Lasallia pustulata</name>
    <dbReference type="NCBI Taxonomy" id="136370"/>
    <lineage>
        <taxon>Eukaryota</taxon>
        <taxon>Fungi</taxon>
        <taxon>Dikarya</taxon>
        <taxon>Ascomycota</taxon>
        <taxon>Pezizomycotina</taxon>
        <taxon>Lecanoromycetes</taxon>
        <taxon>OSLEUM clade</taxon>
        <taxon>Umbilicariomycetidae</taxon>
        <taxon>Umbilicariales</taxon>
        <taxon>Umbilicariaceae</taxon>
        <taxon>Lasallia</taxon>
    </lineage>
</organism>
<dbReference type="PANTHER" id="PTHR13063">
    <property type="entry name" value="ENOS INTERACTING PROTEIN"/>
    <property type="match status" value="1"/>
</dbReference>
<dbReference type="GO" id="GO:0008270">
    <property type="term" value="F:zinc ion binding"/>
    <property type="evidence" value="ECO:0007669"/>
    <property type="project" value="UniProtKB-KW"/>
</dbReference>
<comment type="subcellular location">
    <subcellularLocation>
        <location evidence="4">Nucleus</location>
    </subcellularLocation>
</comment>
<keyword evidence="6" id="KW-0175">Coiled coil</keyword>
<protein>
    <submittedName>
        <fullName evidence="9">Zinc finger, RING/FYVE/PHD-type</fullName>
    </submittedName>
</protein>
<evidence type="ECO:0000313" key="10">
    <source>
        <dbReference type="Proteomes" id="UP000192927"/>
    </source>
</evidence>
<accession>A0A1W5D8A5</accession>
<dbReference type="SMART" id="SM00184">
    <property type="entry name" value="RING"/>
    <property type="match status" value="1"/>
</dbReference>
<reference evidence="10" key="1">
    <citation type="submission" date="2017-03" db="EMBL/GenBank/DDBJ databases">
        <authorList>
            <person name="Sharma R."/>
            <person name="Thines M."/>
        </authorList>
    </citation>
    <scope>NUCLEOTIDE SEQUENCE [LARGE SCALE GENOMIC DNA]</scope>
</reference>
<feature type="domain" description="RING-type" evidence="8">
    <location>
        <begin position="256"/>
        <end position="315"/>
    </location>
</feature>
<evidence type="ECO:0000313" key="9">
    <source>
        <dbReference type="EMBL" id="SLM39354.1"/>
    </source>
</evidence>
<dbReference type="PROSITE" id="PS00518">
    <property type="entry name" value="ZF_RING_1"/>
    <property type="match status" value="1"/>
</dbReference>
<dbReference type="Pfam" id="PF13445">
    <property type="entry name" value="zf-RING_UBOX"/>
    <property type="match status" value="1"/>
</dbReference>